<dbReference type="PANTHER" id="PTHR45937">
    <property type="entry name" value="ASPARAGINE SYNTHETASE DOMAIN-CONTAINING PROTEIN 1"/>
    <property type="match status" value="1"/>
</dbReference>
<evidence type="ECO:0000256" key="4">
    <source>
        <dbReference type="SAM" id="SignalP"/>
    </source>
</evidence>
<sequence length="229" mass="25122">MCGICFMCGWSISAQMLQEQVLSCCSSLSNRGPDACAMTLVPITAEVVGLFEGCLLWLQGDQPTTQPLLDHRGNLLLWNGDILAGLQVLLCGMGADEQLGGYSRHRARFTAAGWSALLEEISLEISRIHTRNLGRDNRILSDHGRAPRFPYLDEDVVNFLNSLPVWIKANLYLPRGVGEKLVLRVAAAHLGLTAAAVLPKRAIQFGSRIAKLENSRERGSDPCVRLVEK</sequence>
<keyword evidence="3" id="KW-0315">Glutamine amidotransferase</keyword>
<comment type="caution">
    <text evidence="6">The sequence shown here is derived from an EMBL/GenBank/DDBJ whole genome shotgun (WGS) entry which is preliminary data.</text>
</comment>
<keyword evidence="1" id="KW-0028">Amino-acid biosynthesis</keyword>
<dbReference type="GO" id="GO:0004066">
    <property type="term" value="F:asparagine synthase (glutamine-hydrolyzing) activity"/>
    <property type="evidence" value="ECO:0007669"/>
    <property type="project" value="InterPro"/>
</dbReference>
<proteinExistence type="predicted"/>
<name>A0AAW0YQG0_CHEQU</name>
<dbReference type="Gene3D" id="3.40.50.620">
    <property type="entry name" value="HUPs"/>
    <property type="match status" value="1"/>
</dbReference>
<reference evidence="6 7" key="1">
    <citation type="journal article" date="2024" name="BMC Genomics">
        <title>Genome assembly of redclaw crayfish (Cherax quadricarinatus) provides insights into its immune adaptation and hypoxia tolerance.</title>
        <authorList>
            <person name="Liu Z."/>
            <person name="Zheng J."/>
            <person name="Li H."/>
            <person name="Fang K."/>
            <person name="Wang S."/>
            <person name="He J."/>
            <person name="Zhou D."/>
            <person name="Weng S."/>
            <person name="Chi M."/>
            <person name="Gu Z."/>
            <person name="He J."/>
            <person name="Li F."/>
            <person name="Wang M."/>
        </authorList>
    </citation>
    <scope>NUCLEOTIDE SEQUENCE [LARGE SCALE GENOMIC DNA]</scope>
    <source>
        <strain evidence="6">ZL_2023a</strain>
    </source>
</reference>
<evidence type="ECO:0000256" key="2">
    <source>
        <dbReference type="ARBA" id="ARBA00022888"/>
    </source>
</evidence>
<feature type="signal peptide" evidence="4">
    <location>
        <begin position="1"/>
        <end position="16"/>
    </location>
</feature>
<accession>A0AAW0YQG0</accession>
<dbReference type="Proteomes" id="UP001445076">
    <property type="component" value="Unassembled WGS sequence"/>
</dbReference>
<dbReference type="Pfam" id="PF00733">
    <property type="entry name" value="Asn_synthase"/>
    <property type="match status" value="1"/>
</dbReference>
<feature type="chain" id="PRO_5043642976" description="Asparagine synthetase domain-containing protein" evidence="4">
    <location>
        <begin position="17"/>
        <end position="229"/>
    </location>
</feature>
<keyword evidence="4" id="KW-0732">Signal</keyword>
<dbReference type="GO" id="GO:0006529">
    <property type="term" value="P:asparagine biosynthetic process"/>
    <property type="evidence" value="ECO:0007669"/>
    <property type="project" value="UniProtKB-KW"/>
</dbReference>
<dbReference type="SUPFAM" id="SSF52402">
    <property type="entry name" value="Adenine nucleotide alpha hydrolases-like"/>
    <property type="match status" value="1"/>
</dbReference>
<dbReference type="EMBL" id="JARKIK010000002">
    <property type="protein sequence ID" value="KAK8753790.1"/>
    <property type="molecule type" value="Genomic_DNA"/>
</dbReference>
<dbReference type="PANTHER" id="PTHR45937:SF1">
    <property type="entry name" value="ASPARAGINE SYNTHETASE DOMAIN-CONTAINING PROTEIN 1"/>
    <property type="match status" value="1"/>
</dbReference>
<evidence type="ECO:0000313" key="6">
    <source>
        <dbReference type="EMBL" id="KAK8753790.1"/>
    </source>
</evidence>
<dbReference type="InterPro" id="IPR051857">
    <property type="entry name" value="Asn_synthetase_domain"/>
</dbReference>
<organism evidence="6 7">
    <name type="scientific">Cherax quadricarinatus</name>
    <name type="common">Australian red claw crayfish</name>
    <dbReference type="NCBI Taxonomy" id="27406"/>
    <lineage>
        <taxon>Eukaryota</taxon>
        <taxon>Metazoa</taxon>
        <taxon>Ecdysozoa</taxon>
        <taxon>Arthropoda</taxon>
        <taxon>Crustacea</taxon>
        <taxon>Multicrustacea</taxon>
        <taxon>Malacostraca</taxon>
        <taxon>Eumalacostraca</taxon>
        <taxon>Eucarida</taxon>
        <taxon>Decapoda</taxon>
        <taxon>Pleocyemata</taxon>
        <taxon>Astacidea</taxon>
        <taxon>Parastacoidea</taxon>
        <taxon>Parastacidae</taxon>
        <taxon>Cherax</taxon>
    </lineage>
</organism>
<evidence type="ECO:0000256" key="1">
    <source>
        <dbReference type="ARBA" id="ARBA00022605"/>
    </source>
</evidence>
<protein>
    <recommendedName>
        <fullName evidence="5">Asparagine synthetase domain-containing protein</fullName>
    </recommendedName>
</protein>
<keyword evidence="7" id="KW-1185">Reference proteome</keyword>
<dbReference type="CDD" id="cd01991">
    <property type="entry name" value="Asn_synthase_B_C"/>
    <property type="match status" value="1"/>
</dbReference>
<dbReference type="AlphaFoldDB" id="A0AAW0YQG0"/>
<evidence type="ECO:0000259" key="5">
    <source>
        <dbReference type="Pfam" id="PF00733"/>
    </source>
</evidence>
<gene>
    <name evidence="6" type="ORF">OTU49_001603</name>
</gene>
<dbReference type="InterPro" id="IPR014729">
    <property type="entry name" value="Rossmann-like_a/b/a_fold"/>
</dbReference>
<dbReference type="InterPro" id="IPR001962">
    <property type="entry name" value="Asn_synthase"/>
</dbReference>
<evidence type="ECO:0000313" key="7">
    <source>
        <dbReference type="Proteomes" id="UP001445076"/>
    </source>
</evidence>
<keyword evidence="2" id="KW-0061">Asparagine biosynthesis</keyword>
<feature type="domain" description="Asparagine synthetase" evidence="5">
    <location>
        <begin position="112"/>
        <end position="190"/>
    </location>
</feature>
<evidence type="ECO:0000256" key="3">
    <source>
        <dbReference type="ARBA" id="ARBA00022962"/>
    </source>
</evidence>